<dbReference type="InterPro" id="IPR002725">
    <property type="entry name" value="YgjP-like_metallopeptidase"/>
</dbReference>
<feature type="domain" description="YgjP-like metallopeptidase" evidence="1">
    <location>
        <begin position="31"/>
        <end position="245"/>
    </location>
</feature>
<sequence length="262" mass="29656">MTDPDAVRAALAALDLPPEWQVEVAIRPRRRTTGIQVNPGGGIAVLIPPTAVPDQVARFVDSHRRWITEKVDTATRLAPDHAVKEFADGEEFDLLGRRYRLQLVDAPPAGNAQLPLITPDGVLAARRQRPELVRRAVIELYQQVGLAWLRREGRQYELGGRITGLSYVVRDLGRCRWGIYEGPPKHRTTLHWAVFGLPMRLVEYVLVHEQAHATQPGGRAHGRGWQRRMYLWMPDWRQRQAELAEAGRHAWLGDHKPDALSA</sequence>
<proteinExistence type="predicted"/>
<dbReference type="InterPro" id="IPR053136">
    <property type="entry name" value="UTP_pyrophosphatase-like"/>
</dbReference>
<dbReference type="Proteomes" id="UP000199137">
    <property type="component" value="Unassembled WGS sequence"/>
</dbReference>
<dbReference type="PANTHER" id="PTHR30399">
    <property type="entry name" value="UNCHARACTERIZED PROTEIN YGJP"/>
    <property type="match status" value="1"/>
</dbReference>
<accession>A0A1I5WHP8</accession>
<evidence type="ECO:0000313" key="3">
    <source>
        <dbReference type="Proteomes" id="UP000199137"/>
    </source>
</evidence>
<dbReference type="RefSeq" id="WP_093575450.1">
    <property type="nucleotide sequence ID" value="NZ_FOWC01000009.1"/>
</dbReference>
<dbReference type="STRING" id="112413.SAMN05421854_109228"/>
<dbReference type="Gene3D" id="3.30.2010.10">
    <property type="entry name" value="Metalloproteases ('zincins'), catalytic domain"/>
    <property type="match status" value="1"/>
</dbReference>
<dbReference type="EMBL" id="FOWC01000009">
    <property type="protein sequence ID" value="SFQ19068.1"/>
    <property type="molecule type" value="Genomic_DNA"/>
</dbReference>
<dbReference type="PANTHER" id="PTHR30399:SF1">
    <property type="entry name" value="UTP PYROPHOSPHATASE"/>
    <property type="match status" value="1"/>
</dbReference>
<organism evidence="2 3">
    <name type="scientific">Amycolatopsis rubida</name>
    <dbReference type="NCBI Taxonomy" id="112413"/>
    <lineage>
        <taxon>Bacteria</taxon>
        <taxon>Bacillati</taxon>
        <taxon>Actinomycetota</taxon>
        <taxon>Actinomycetes</taxon>
        <taxon>Pseudonocardiales</taxon>
        <taxon>Pseudonocardiaceae</taxon>
        <taxon>Amycolatopsis</taxon>
    </lineage>
</organism>
<dbReference type="CDD" id="cd07344">
    <property type="entry name" value="M48_yhfN_like"/>
    <property type="match status" value="1"/>
</dbReference>
<gene>
    <name evidence="2" type="ORF">SAMN05421854_109228</name>
</gene>
<name>A0A1I5WHP8_9PSEU</name>
<protein>
    <recommendedName>
        <fullName evidence="1">YgjP-like metallopeptidase domain-containing protein</fullName>
    </recommendedName>
</protein>
<dbReference type="Pfam" id="PF01863">
    <property type="entry name" value="YgjP-like"/>
    <property type="match status" value="1"/>
</dbReference>
<evidence type="ECO:0000259" key="1">
    <source>
        <dbReference type="Pfam" id="PF01863"/>
    </source>
</evidence>
<dbReference type="OrthoDB" id="9811177at2"/>
<reference evidence="2 3" key="1">
    <citation type="submission" date="2016-10" db="EMBL/GenBank/DDBJ databases">
        <authorList>
            <person name="de Groot N.N."/>
        </authorList>
    </citation>
    <scope>NUCLEOTIDE SEQUENCE [LARGE SCALE GENOMIC DNA]</scope>
    <source>
        <strain evidence="2 3">DSM 44637</strain>
    </source>
</reference>
<evidence type="ECO:0000313" key="2">
    <source>
        <dbReference type="EMBL" id="SFQ19068.1"/>
    </source>
</evidence>
<dbReference type="AlphaFoldDB" id="A0A1I5WHP8"/>